<name>A0A346NL35_9ALTE</name>
<dbReference type="InterPro" id="IPR016181">
    <property type="entry name" value="Acyl_CoA_acyltransferase"/>
</dbReference>
<dbReference type="CDD" id="cd04301">
    <property type="entry name" value="NAT_SF"/>
    <property type="match status" value="1"/>
</dbReference>
<organism evidence="4 5">
    <name type="scientific">Salinimonas sediminis</name>
    <dbReference type="NCBI Taxonomy" id="2303538"/>
    <lineage>
        <taxon>Bacteria</taxon>
        <taxon>Pseudomonadati</taxon>
        <taxon>Pseudomonadota</taxon>
        <taxon>Gammaproteobacteria</taxon>
        <taxon>Alteromonadales</taxon>
        <taxon>Alteromonadaceae</taxon>
        <taxon>Alteromonas/Salinimonas group</taxon>
        <taxon>Salinimonas</taxon>
    </lineage>
</organism>
<keyword evidence="2" id="KW-0012">Acyltransferase</keyword>
<dbReference type="PANTHER" id="PTHR43877">
    <property type="entry name" value="AMINOALKYLPHOSPHONATE N-ACETYLTRANSFERASE-RELATED-RELATED"/>
    <property type="match status" value="1"/>
</dbReference>
<dbReference type="InterPro" id="IPR000182">
    <property type="entry name" value="GNAT_dom"/>
</dbReference>
<dbReference type="EMBL" id="CP031769">
    <property type="protein sequence ID" value="AXR06242.1"/>
    <property type="molecule type" value="Genomic_DNA"/>
</dbReference>
<keyword evidence="1 4" id="KW-0808">Transferase</keyword>
<dbReference type="Gene3D" id="3.40.630.30">
    <property type="match status" value="1"/>
</dbReference>
<evidence type="ECO:0000256" key="2">
    <source>
        <dbReference type="ARBA" id="ARBA00023315"/>
    </source>
</evidence>
<dbReference type="Pfam" id="PF00583">
    <property type="entry name" value="Acetyltransf_1"/>
    <property type="match status" value="1"/>
</dbReference>
<dbReference type="KEGG" id="salm:D0Y50_07610"/>
<evidence type="ECO:0000259" key="3">
    <source>
        <dbReference type="PROSITE" id="PS51186"/>
    </source>
</evidence>
<dbReference type="GO" id="GO:0016747">
    <property type="term" value="F:acyltransferase activity, transferring groups other than amino-acyl groups"/>
    <property type="evidence" value="ECO:0007669"/>
    <property type="project" value="InterPro"/>
</dbReference>
<proteinExistence type="predicted"/>
<dbReference type="Proteomes" id="UP000262073">
    <property type="component" value="Chromosome"/>
</dbReference>
<dbReference type="PANTHER" id="PTHR43877:SF5">
    <property type="entry name" value="BLL8307 PROTEIN"/>
    <property type="match status" value="1"/>
</dbReference>
<keyword evidence="5" id="KW-1185">Reference proteome</keyword>
<dbReference type="RefSeq" id="WP_117316261.1">
    <property type="nucleotide sequence ID" value="NZ_CP031769.1"/>
</dbReference>
<evidence type="ECO:0000313" key="5">
    <source>
        <dbReference type="Proteomes" id="UP000262073"/>
    </source>
</evidence>
<dbReference type="SUPFAM" id="SSF55729">
    <property type="entry name" value="Acyl-CoA N-acyltransferases (Nat)"/>
    <property type="match status" value="1"/>
</dbReference>
<reference evidence="4 5" key="1">
    <citation type="submission" date="2018-08" db="EMBL/GenBank/DDBJ databases">
        <title>Salinimonas sediminis sp. nov., a piezophilic bacterium isolated from a deep-sea sediment sample from the New Britain Trench.</title>
        <authorList>
            <person name="Cao J."/>
        </authorList>
    </citation>
    <scope>NUCLEOTIDE SEQUENCE [LARGE SCALE GENOMIC DNA]</scope>
    <source>
        <strain evidence="4 5">N102</strain>
    </source>
</reference>
<dbReference type="OrthoDB" id="9803233at2"/>
<dbReference type="InterPro" id="IPR050832">
    <property type="entry name" value="Bact_Acetyltransf"/>
</dbReference>
<sequence>MTRFTIRQDDLTDGAIVALLQAHRRQMQRYSPEQSIHALDEAALFSPSLTFWSARADTLLAGCVALKALSADSGEIKSMKTAEPYLRQGVAQQLLHTAIVEAGRRHYRCVYLETGTHAAFLPAIRLYTRGKFIPCPPFADYVEDQFSAFYQLTLDDQ</sequence>
<gene>
    <name evidence="4" type="ORF">D0Y50_07610</name>
</gene>
<evidence type="ECO:0000256" key="1">
    <source>
        <dbReference type="ARBA" id="ARBA00022679"/>
    </source>
</evidence>
<dbReference type="AlphaFoldDB" id="A0A346NL35"/>
<dbReference type="PROSITE" id="PS51186">
    <property type="entry name" value="GNAT"/>
    <property type="match status" value="1"/>
</dbReference>
<protein>
    <submittedName>
        <fullName evidence="4">GNAT family N-acetyltransferase</fullName>
    </submittedName>
</protein>
<feature type="domain" description="N-acetyltransferase" evidence="3">
    <location>
        <begin position="6"/>
        <end position="155"/>
    </location>
</feature>
<accession>A0A346NL35</accession>
<evidence type="ECO:0000313" key="4">
    <source>
        <dbReference type="EMBL" id="AXR06242.1"/>
    </source>
</evidence>